<dbReference type="PANTHER" id="PTHR45947">
    <property type="entry name" value="SULFOQUINOVOSYL TRANSFERASE SQD2"/>
    <property type="match status" value="1"/>
</dbReference>
<sequence length="373" mass="42449">MAESSTHKKKVLFTTNIPVPYRVCFFNELGKYVDLTVTFERSNAKTRKQEWLDNSFLNFKGIFLKGIQIGDDLSIATEIIRIIKRGNFDDIIIGAYYSPTGILATEYMKLKRIPFMFSEDGGLLKEECKFKYLIKKHLKSGGKTYFSPSAHSDDILKHYGVNENKLYRYPFTSLNDDDILRNIPSSVEKNRLKNELGITYDKVVLGVGRLVGFKKWGLLIEVSRRMPGVGFFLVGGNPYGSCYEKYLPNLPNNFHFIDFKTKEILFKYYQAADVLAMPTSGDVWGLVINEAMANGLPIVSTDKCTASLELLKQKECGILFKVGDGEGLRCSLEKVLYNEELRYRMANNCLSVIQQYSIKGMAKAYFEGLSRRG</sequence>
<evidence type="ECO:0000313" key="2">
    <source>
        <dbReference type="EMBL" id="MBO1362877.1"/>
    </source>
</evidence>
<accession>A0ABS3M3Y0</accession>
<dbReference type="Gene3D" id="3.40.50.2000">
    <property type="entry name" value="Glycogen Phosphorylase B"/>
    <property type="match status" value="2"/>
</dbReference>
<evidence type="ECO:0000313" key="3">
    <source>
        <dbReference type="Proteomes" id="UP000664265"/>
    </source>
</evidence>
<evidence type="ECO:0000259" key="1">
    <source>
        <dbReference type="Pfam" id="PF00534"/>
    </source>
</evidence>
<proteinExistence type="predicted"/>
<dbReference type="PANTHER" id="PTHR45947:SF3">
    <property type="entry name" value="SULFOQUINOVOSYL TRANSFERASE SQD2"/>
    <property type="match status" value="1"/>
</dbReference>
<name>A0ABS3M3Y0_9BACT</name>
<dbReference type="SUPFAM" id="SSF53756">
    <property type="entry name" value="UDP-Glycosyltransferase/glycogen phosphorylase"/>
    <property type="match status" value="1"/>
</dbReference>
<dbReference type="Pfam" id="PF00534">
    <property type="entry name" value="Glycos_transf_1"/>
    <property type="match status" value="1"/>
</dbReference>
<protein>
    <submittedName>
        <fullName evidence="2">Glycosyltransferase family 4 protein</fullName>
    </submittedName>
</protein>
<comment type="caution">
    <text evidence="2">The sequence shown here is derived from an EMBL/GenBank/DDBJ whole genome shotgun (WGS) entry which is preliminary data.</text>
</comment>
<dbReference type="RefSeq" id="WP_107581031.1">
    <property type="nucleotide sequence ID" value="NZ_JAERMS010000006.1"/>
</dbReference>
<organism evidence="2 3">
    <name type="scientific">Prevotella illustrans</name>
    <dbReference type="NCBI Taxonomy" id="2800387"/>
    <lineage>
        <taxon>Bacteria</taxon>
        <taxon>Pseudomonadati</taxon>
        <taxon>Bacteroidota</taxon>
        <taxon>Bacteroidia</taxon>
        <taxon>Bacteroidales</taxon>
        <taxon>Prevotellaceae</taxon>
        <taxon>Prevotella</taxon>
    </lineage>
</organism>
<reference evidence="2 3" key="1">
    <citation type="submission" date="2021-01" db="EMBL/GenBank/DDBJ databases">
        <title>Prevotella A2931 sp. nov.</title>
        <authorList>
            <person name="Buhl M."/>
            <person name="Oberhettinger P."/>
        </authorList>
    </citation>
    <scope>NUCLEOTIDE SEQUENCE [LARGE SCALE GENOMIC DNA]</scope>
    <source>
        <strain evidence="2 3">A2931</strain>
    </source>
</reference>
<dbReference type="Proteomes" id="UP000664265">
    <property type="component" value="Unassembled WGS sequence"/>
</dbReference>
<dbReference type="EMBL" id="JAERMS010000006">
    <property type="protein sequence ID" value="MBO1362877.1"/>
    <property type="molecule type" value="Genomic_DNA"/>
</dbReference>
<gene>
    <name evidence="2" type="ORF">JHU38_03645</name>
</gene>
<dbReference type="InterPro" id="IPR001296">
    <property type="entry name" value="Glyco_trans_1"/>
</dbReference>
<dbReference type="CDD" id="cd03801">
    <property type="entry name" value="GT4_PimA-like"/>
    <property type="match status" value="1"/>
</dbReference>
<keyword evidence="3" id="KW-1185">Reference proteome</keyword>
<feature type="domain" description="Glycosyl transferase family 1" evidence="1">
    <location>
        <begin position="191"/>
        <end position="348"/>
    </location>
</feature>
<dbReference type="InterPro" id="IPR050194">
    <property type="entry name" value="Glycosyltransferase_grp1"/>
</dbReference>